<dbReference type="SUPFAM" id="SSF143422">
    <property type="entry name" value="Transposase IS200-like"/>
    <property type="match status" value="1"/>
</dbReference>
<proteinExistence type="predicted"/>
<evidence type="ECO:0000313" key="2">
    <source>
        <dbReference type="EMBL" id="PIP68896.1"/>
    </source>
</evidence>
<evidence type="ECO:0000259" key="1">
    <source>
        <dbReference type="SMART" id="SM01321"/>
    </source>
</evidence>
<dbReference type="PANTHER" id="PTHR34322">
    <property type="entry name" value="TRANSPOSASE, Y1_TNP DOMAIN-CONTAINING"/>
    <property type="match status" value="1"/>
</dbReference>
<sequence length="230" mass="27362">MERKISFVEGEFYHIYNRGVDKRIIFSNKHDYDRFTLLLHVLNTSENLKIRDLLRGKNFNELFKIKRDDPIVAIGAYCLMPNHFHLLLTPLVEGGLSKFMLKLETAYSMYFNIKNKRNGALFQGAFKSQYLDTDEYLKYIYSYIHLNPAKLKDKNWRKYGPKNFDSLREFILNYEYSSVGEYKKNSAIVTAPSNFPEYIKEYKTEKEYLKTMVDDWLNYETEEITQGNPV</sequence>
<reference evidence="2 3" key="1">
    <citation type="submission" date="2017-09" db="EMBL/GenBank/DDBJ databases">
        <title>Depth-based differentiation of microbial function through sediment-hosted aquifers and enrichment of novel symbionts in the deep terrestrial subsurface.</title>
        <authorList>
            <person name="Probst A.J."/>
            <person name="Ladd B."/>
            <person name="Jarett J.K."/>
            <person name="Geller-Mcgrath D.E."/>
            <person name="Sieber C.M."/>
            <person name="Emerson J.B."/>
            <person name="Anantharaman K."/>
            <person name="Thomas B.C."/>
            <person name="Malmstrom R."/>
            <person name="Stieglmeier M."/>
            <person name="Klingl A."/>
            <person name="Woyke T."/>
            <person name="Ryan C.M."/>
            <person name="Banfield J.F."/>
        </authorList>
    </citation>
    <scope>NUCLEOTIDE SEQUENCE [LARGE SCALE GENOMIC DNA]</scope>
    <source>
        <strain evidence="2">CG22_combo_CG10-13_8_21_14_all_32_8</strain>
    </source>
</reference>
<dbReference type="PANTHER" id="PTHR34322:SF2">
    <property type="entry name" value="TRANSPOSASE IS200-LIKE DOMAIN-CONTAINING PROTEIN"/>
    <property type="match status" value="1"/>
</dbReference>
<organism evidence="2 3">
    <name type="scientific">Candidatus Nomurabacteria bacterium CG22_combo_CG10-13_8_21_14_all_32_8</name>
    <dbReference type="NCBI Taxonomy" id="1974732"/>
    <lineage>
        <taxon>Bacteria</taxon>
        <taxon>Candidatus Nomuraibacteriota</taxon>
    </lineage>
</organism>
<gene>
    <name evidence="2" type="ORF">COW91_02375</name>
</gene>
<dbReference type="Pfam" id="PF01797">
    <property type="entry name" value="Y1_Tnp"/>
    <property type="match status" value="1"/>
</dbReference>
<dbReference type="InterPro" id="IPR002686">
    <property type="entry name" value="Transposase_17"/>
</dbReference>
<protein>
    <recommendedName>
        <fullName evidence="1">Transposase IS200-like domain-containing protein</fullName>
    </recommendedName>
</protein>
<comment type="caution">
    <text evidence="2">The sequence shown here is derived from an EMBL/GenBank/DDBJ whole genome shotgun (WGS) entry which is preliminary data.</text>
</comment>
<dbReference type="GO" id="GO:0003677">
    <property type="term" value="F:DNA binding"/>
    <property type="evidence" value="ECO:0007669"/>
    <property type="project" value="InterPro"/>
</dbReference>
<dbReference type="Gene3D" id="3.30.70.1290">
    <property type="entry name" value="Transposase IS200-like"/>
    <property type="match status" value="1"/>
</dbReference>
<dbReference type="InterPro" id="IPR036515">
    <property type="entry name" value="Transposase_17_sf"/>
</dbReference>
<dbReference type="SMART" id="SM01321">
    <property type="entry name" value="Y1_Tnp"/>
    <property type="match status" value="1"/>
</dbReference>
<name>A0A2H0CG47_9BACT</name>
<evidence type="ECO:0000313" key="3">
    <source>
        <dbReference type="Proteomes" id="UP000229176"/>
    </source>
</evidence>
<dbReference type="GO" id="GO:0006313">
    <property type="term" value="P:DNA transposition"/>
    <property type="evidence" value="ECO:0007669"/>
    <property type="project" value="InterPro"/>
</dbReference>
<feature type="domain" description="Transposase IS200-like" evidence="1">
    <location>
        <begin position="8"/>
        <end position="147"/>
    </location>
</feature>
<dbReference type="EMBL" id="PCTI01000038">
    <property type="protein sequence ID" value="PIP68896.1"/>
    <property type="molecule type" value="Genomic_DNA"/>
</dbReference>
<dbReference type="AlphaFoldDB" id="A0A2H0CG47"/>
<dbReference type="GO" id="GO:0004803">
    <property type="term" value="F:transposase activity"/>
    <property type="evidence" value="ECO:0007669"/>
    <property type="project" value="InterPro"/>
</dbReference>
<dbReference type="Proteomes" id="UP000229176">
    <property type="component" value="Unassembled WGS sequence"/>
</dbReference>
<accession>A0A2H0CG47</accession>